<comment type="catalytic activity">
    <reaction evidence="12">
        <text>2 [molybdopterin-synthase sulfur-carrier protein]-C-terminal-Gly-aminoethanethioate + cyclic pyranopterin phosphate + H2O = molybdopterin + 2 [molybdopterin-synthase sulfur-carrier protein]-C-terminal Gly-Gly + 2 H(+)</text>
        <dbReference type="Rhea" id="RHEA:26333"/>
        <dbReference type="Rhea" id="RHEA-COMP:12202"/>
        <dbReference type="Rhea" id="RHEA-COMP:19907"/>
        <dbReference type="ChEBI" id="CHEBI:15377"/>
        <dbReference type="ChEBI" id="CHEBI:15378"/>
        <dbReference type="ChEBI" id="CHEBI:58698"/>
        <dbReference type="ChEBI" id="CHEBI:59648"/>
        <dbReference type="ChEBI" id="CHEBI:90778"/>
        <dbReference type="ChEBI" id="CHEBI:232372"/>
        <dbReference type="EC" id="2.8.1.12"/>
    </reaction>
</comment>
<dbReference type="GO" id="GO:0030366">
    <property type="term" value="F:molybdopterin synthase activity"/>
    <property type="evidence" value="ECO:0007669"/>
    <property type="project" value="UniProtKB-EC"/>
</dbReference>
<evidence type="ECO:0000256" key="3">
    <source>
        <dbReference type="ARBA" id="ARBA00011950"/>
    </source>
</evidence>
<evidence type="ECO:0000313" key="14">
    <source>
        <dbReference type="Proteomes" id="UP000215595"/>
    </source>
</evidence>
<dbReference type="GO" id="GO:0006777">
    <property type="term" value="P:Mo-molybdopterin cofactor biosynthetic process"/>
    <property type="evidence" value="ECO:0007669"/>
    <property type="project" value="UniProtKB-KW"/>
</dbReference>
<comment type="similarity">
    <text evidence="2">Belongs to the MoaE family.</text>
</comment>
<sequence length="153" mass="16692">MALLVDGPIDAGALLDAFCDGRTDVGAVVSFTGLCRAATDGRAVETLTLDAWRGFTEEAMTALEDEARARFEGVELMAVHRWGEVRPGEAIVFVAAAAAHRRTAFDAADYLMDQLKTRAPLWKREDGPDGRRWIEARASDHADAARWNTETNG</sequence>
<dbReference type="Pfam" id="PF02391">
    <property type="entry name" value="MoaE"/>
    <property type="match status" value="1"/>
</dbReference>
<gene>
    <name evidence="13" type="ORF">B7Z01_09475</name>
</gene>
<evidence type="ECO:0000256" key="7">
    <source>
        <dbReference type="ARBA" id="ARBA00026066"/>
    </source>
</evidence>
<protein>
    <recommendedName>
        <fullName evidence="4">Molybdopterin synthase catalytic subunit</fullName>
        <ecNumber evidence="3">2.8.1.12</ecNumber>
    </recommendedName>
    <alternativeName>
        <fullName evidence="10">MPT synthase subunit 2</fullName>
    </alternativeName>
    <alternativeName>
        <fullName evidence="8">Molybdenum cofactor biosynthesis protein E</fullName>
    </alternativeName>
    <alternativeName>
        <fullName evidence="9">Molybdopterin-converting factor large subunit</fullName>
    </alternativeName>
    <alternativeName>
        <fullName evidence="11">Molybdopterin-converting factor subunit 2</fullName>
    </alternativeName>
</protein>
<comment type="subunit">
    <text evidence="7">Heterotetramer of 2 MoaD subunits and 2 MoaE subunits. Also stable as homodimer. The enzyme changes between these two forms during catalysis.</text>
</comment>
<dbReference type="EMBL" id="NCEB01000018">
    <property type="protein sequence ID" value="OYX33114.1"/>
    <property type="molecule type" value="Genomic_DNA"/>
</dbReference>
<reference evidence="13 14" key="1">
    <citation type="submission" date="2017-03" db="EMBL/GenBank/DDBJ databases">
        <title>Lifting the veil on microbial sulfur biogeochemistry in mining wastewaters.</title>
        <authorList>
            <person name="Kantor R.S."/>
            <person name="Colenbrander Nelson T."/>
            <person name="Marshall S."/>
            <person name="Bennett D."/>
            <person name="Apte S."/>
            <person name="Camacho D."/>
            <person name="Thomas B.C."/>
            <person name="Warren L.A."/>
            <person name="Banfield J.F."/>
        </authorList>
    </citation>
    <scope>NUCLEOTIDE SEQUENCE [LARGE SCALE GENOMIC DNA]</scope>
    <source>
        <strain evidence="13">32-69-9</strain>
    </source>
</reference>
<proteinExistence type="inferred from homology"/>
<dbReference type="PANTHER" id="PTHR23404">
    <property type="entry name" value="MOLYBDOPTERIN SYNTHASE RELATED"/>
    <property type="match status" value="1"/>
</dbReference>
<dbReference type="AlphaFoldDB" id="A0A258FMB9"/>
<evidence type="ECO:0000256" key="12">
    <source>
        <dbReference type="ARBA" id="ARBA00049878"/>
    </source>
</evidence>
<dbReference type="InterPro" id="IPR003448">
    <property type="entry name" value="Mopterin_biosynth_MoaE"/>
</dbReference>
<comment type="function">
    <text evidence="6">Converts molybdopterin precursor Z into molybdopterin. This requires the incorporation of two sulfur atoms into precursor Z to generate a dithiolene group. The sulfur is provided by MoaD.</text>
</comment>
<comment type="caution">
    <text evidence="13">The sequence shown here is derived from an EMBL/GenBank/DDBJ whole genome shotgun (WGS) entry which is preliminary data.</text>
</comment>
<keyword evidence="5" id="KW-0501">Molybdenum cofactor biosynthesis</keyword>
<name>A0A258FMB9_9CAUL</name>
<dbReference type="Gene3D" id="3.90.1170.40">
    <property type="entry name" value="Molybdopterin biosynthesis MoaE subunit"/>
    <property type="match status" value="1"/>
</dbReference>
<evidence type="ECO:0000256" key="5">
    <source>
        <dbReference type="ARBA" id="ARBA00023150"/>
    </source>
</evidence>
<evidence type="ECO:0000256" key="4">
    <source>
        <dbReference type="ARBA" id="ARBA00013858"/>
    </source>
</evidence>
<evidence type="ECO:0000256" key="2">
    <source>
        <dbReference type="ARBA" id="ARBA00005426"/>
    </source>
</evidence>
<dbReference type="SUPFAM" id="SSF54690">
    <property type="entry name" value="Molybdopterin synthase subunit MoaE"/>
    <property type="match status" value="1"/>
</dbReference>
<evidence type="ECO:0000256" key="11">
    <source>
        <dbReference type="ARBA" id="ARBA00032474"/>
    </source>
</evidence>
<evidence type="ECO:0000256" key="6">
    <source>
        <dbReference type="ARBA" id="ARBA00025448"/>
    </source>
</evidence>
<dbReference type="EC" id="2.8.1.12" evidence="3"/>
<evidence type="ECO:0000256" key="8">
    <source>
        <dbReference type="ARBA" id="ARBA00029745"/>
    </source>
</evidence>
<evidence type="ECO:0000313" key="13">
    <source>
        <dbReference type="EMBL" id="OYX33114.1"/>
    </source>
</evidence>
<evidence type="ECO:0000256" key="1">
    <source>
        <dbReference type="ARBA" id="ARBA00005046"/>
    </source>
</evidence>
<dbReference type="InterPro" id="IPR036563">
    <property type="entry name" value="MoaE_sf"/>
</dbReference>
<accession>A0A258FMB9</accession>
<comment type="pathway">
    <text evidence="1">Cofactor biosynthesis; molybdopterin biosynthesis.</text>
</comment>
<evidence type="ECO:0000256" key="9">
    <source>
        <dbReference type="ARBA" id="ARBA00030407"/>
    </source>
</evidence>
<organism evidence="13 14">
    <name type="scientific">Brevundimonas subvibrioides</name>
    <dbReference type="NCBI Taxonomy" id="74313"/>
    <lineage>
        <taxon>Bacteria</taxon>
        <taxon>Pseudomonadati</taxon>
        <taxon>Pseudomonadota</taxon>
        <taxon>Alphaproteobacteria</taxon>
        <taxon>Caulobacterales</taxon>
        <taxon>Caulobacteraceae</taxon>
        <taxon>Brevundimonas</taxon>
    </lineage>
</organism>
<evidence type="ECO:0000256" key="10">
    <source>
        <dbReference type="ARBA" id="ARBA00030781"/>
    </source>
</evidence>
<dbReference type="CDD" id="cd00756">
    <property type="entry name" value="MoaE"/>
    <property type="match status" value="1"/>
</dbReference>
<dbReference type="UniPathway" id="UPA00344"/>
<dbReference type="Proteomes" id="UP000215595">
    <property type="component" value="Unassembled WGS sequence"/>
</dbReference>